<feature type="transmembrane region" description="Helical" evidence="5">
    <location>
        <begin position="453"/>
        <end position="470"/>
    </location>
</feature>
<dbReference type="EMBL" id="BHEO01000002">
    <property type="protein sequence ID" value="GBU03767.1"/>
    <property type="molecule type" value="Genomic_DNA"/>
</dbReference>
<evidence type="ECO:0000313" key="10">
    <source>
        <dbReference type="Proteomes" id="UP000702954"/>
    </source>
</evidence>
<name>A0A4R3JIU1_9FIRM</name>
<feature type="domain" description="O-antigen ligase-related" evidence="6">
    <location>
        <begin position="228"/>
        <end position="339"/>
    </location>
</feature>
<organism evidence="8 9">
    <name type="scientific">Faecalimonas umbilicata</name>
    <dbReference type="NCBI Taxonomy" id="1912855"/>
    <lineage>
        <taxon>Bacteria</taxon>
        <taxon>Bacillati</taxon>
        <taxon>Bacillota</taxon>
        <taxon>Clostridia</taxon>
        <taxon>Lachnospirales</taxon>
        <taxon>Lachnospiraceae</taxon>
        <taxon>Faecalimonas</taxon>
    </lineage>
</organism>
<evidence type="ECO:0000256" key="4">
    <source>
        <dbReference type="ARBA" id="ARBA00023136"/>
    </source>
</evidence>
<accession>A0A4R3JIU1</accession>
<feature type="transmembrane region" description="Helical" evidence="5">
    <location>
        <begin position="344"/>
        <end position="365"/>
    </location>
</feature>
<feature type="transmembrane region" description="Helical" evidence="5">
    <location>
        <begin position="47"/>
        <end position="67"/>
    </location>
</feature>
<keyword evidence="2 5" id="KW-0812">Transmembrane</keyword>
<dbReference type="GO" id="GO:0016020">
    <property type="term" value="C:membrane"/>
    <property type="evidence" value="ECO:0007669"/>
    <property type="project" value="UniProtKB-SubCell"/>
</dbReference>
<evidence type="ECO:0000256" key="2">
    <source>
        <dbReference type="ARBA" id="ARBA00022692"/>
    </source>
</evidence>
<feature type="transmembrane region" description="Helical" evidence="5">
    <location>
        <begin position="79"/>
        <end position="95"/>
    </location>
</feature>
<dbReference type="EMBL" id="SLZV01000024">
    <property type="protein sequence ID" value="TCS65206.1"/>
    <property type="molecule type" value="Genomic_DNA"/>
</dbReference>
<sequence>MTFSKHKLNFKKIITVFGAYMIAFFLFVSTGGAWACDVSLSLEQEQLYWWLLAATIIVSLGLFLLNTNKVNHLSINNKKKIFLFFICCITYIYQFQGNFNWYFSFFFLLIVWFMFFLYQAEDSNIVWKAFINIAVIYAIISLIFYLGGTCLTLIPESGRTSLIWGTWTEDIRTFHNIYYESQKLYLNETLYIPRNCGIFPEGPMYNFVLCVALAAEMFLSQKTHWWKVILLGITALTTFSTTTYVFLIAVFVLYLAKIVFSQKEKSIHKAAFLLLVLLGSILVVGILLNKLTTPSGAGSMNVRTDHLMACFKAWLDSPIIGVGFQNQEAVLAFAEYKQGISMGLVYFIACGGLLMTSLLAIPYIMSGIHAFKTREYNEFIFETLYLLLYFITAVTTYPILRFFIAYILLYDYEKNFCIKRDDWVEKKLNIFLSSRNYSIQTYVQIIKRNKSKIWVTSTGVCIATCTFLVLKEKAFSLMFIVYSLLGFSTSVLLILLFLYITLIIKKNKKMK</sequence>
<dbReference type="InterPro" id="IPR007016">
    <property type="entry name" value="O-antigen_ligase-rel_domated"/>
</dbReference>
<feature type="transmembrane region" description="Helical" evidence="5">
    <location>
        <begin position="130"/>
        <end position="154"/>
    </location>
</feature>
<dbReference type="Pfam" id="PF04932">
    <property type="entry name" value="Wzy_C"/>
    <property type="match status" value="1"/>
</dbReference>
<comment type="subcellular location">
    <subcellularLocation>
        <location evidence="1">Membrane</location>
        <topology evidence="1">Multi-pass membrane protein</topology>
    </subcellularLocation>
</comment>
<feature type="transmembrane region" description="Helical" evidence="5">
    <location>
        <begin position="203"/>
        <end position="219"/>
    </location>
</feature>
<keyword evidence="4 5" id="KW-0472">Membrane</keyword>
<evidence type="ECO:0000313" key="8">
    <source>
        <dbReference type="EMBL" id="TCS65206.1"/>
    </source>
</evidence>
<comment type="caution">
    <text evidence="8">The sequence shown here is derived from an EMBL/GenBank/DDBJ whole genome shotgun (WGS) entry which is preliminary data.</text>
</comment>
<dbReference type="Proteomes" id="UP000294613">
    <property type="component" value="Unassembled WGS sequence"/>
</dbReference>
<feature type="transmembrane region" description="Helical" evidence="5">
    <location>
        <begin position="267"/>
        <end position="288"/>
    </location>
</feature>
<feature type="transmembrane region" description="Helical" evidence="5">
    <location>
        <begin position="12"/>
        <end position="35"/>
    </location>
</feature>
<feature type="transmembrane region" description="Helical" evidence="5">
    <location>
        <begin position="101"/>
        <end position="118"/>
    </location>
</feature>
<evidence type="ECO:0000313" key="9">
    <source>
        <dbReference type="Proteomes" id="UP000294613"/>
    </source>
</evidence>
<evidence type="ECO:0000259" key="6">
    <source>
        <dbReference type="Pfam" id="PF04932"/>
    </source>
</evidence>
<dbReference type="Proteomes" id="UP000702954">
    <property type="component" value="Unassembled WGS sequence"/>
</dbReference>
<reference evidence="7 10" key="1">
    <citation type="journal article" date="2018" name="Int. J. Syst. Evol. Microbiol.">
        <title>Draft Genome Sequence of Faecalimonas umbilicata JCM 30896T, an Acetate-Producing Bacterium Isolated from Human Feces.</title>
        <authorList>
            <person name="Sakamoto M."/>
            <person name="Ikeyama N."/>
            <person name="Yuki M."/>
            <person name="Ohkuma M."/>
        </authorList>
    </citation>
    <scope>NUCLEOTIDE SEQUENCE [LARGE SCALE GENOMIC DNA]</scope>
    <source>
        <strain evidence="7 10">EGH7</strain>
    </source>
</reference>
<dbReference type="AlphaFoldDB" id="A0A4R3JIU1"/>
<evidence type="ECO:0000256" key="3">
    <source>
        <dbReference type="ARBA" id="ARBA00022989"/>
    </source>
</evidence>
<evidence type="ECO:0000256" key="5">
    <source>
        <dbReference type="SAM" id="Phobius"/>
    </source>
</evidence>
<keyword evidence="10" id="KW-1185">Reference proteome</keyword>
<evidence type="ECO:0000313" key="7">
    <source>
        <dbReference type="EMBL" id="GBU03767.1"/>
    </source>
</evidence>
<evidence type="ECO:0000256" key="1">
    <source>
        <dbReference type="ARBA" id="ARBA00004141"/>
    </source>
</evidence>
<protein>
    <recommendedName>
        <fullName evidence="6">O-antigen ligase-related domain-containing protein</fullName>
    </recommendedName>
</protein>
<proteinExistence type="predicted"/>
<feature type="transmembrane region" description="Helical" evidence="5">
    <location>
        <begin position="476"/>
        <end position="504"/>
    </location>
</feature>
<feature type="transmembrane region" description="Helical" evidence="5">
    <location>
        <begin position="228"/>
        <end position="255"/>
    </location>
</feature>
<gene>
    <name evidence="8" type="ORF">EDD74_12428</name>
    <name evidence="7" type="ORF">FAEUMB_03080</name>
</gene>
<keyword evidence="3 5" id="KW-1133">Transmembrane helix</keyword>
<feature type="transmembrane region" description="Helical" evidence="5">
    <location>
        <begin position="385"/>
        <end position="410"/>
    </location>
</feature>
<dbReference type="RefSeq" id="WP_116441020.1">
    <property type="nucleotide sequence ID" value="NZ_BHEO01000002.1"/>
</dbReference>
<reference evidence="8 9" key="2">
    <citation type="submission" date="2019-03" db="EMBL/GenBank/DDBJ databases">
        <title>Genomic Encyclopedia of Type Strains, Phase IV (KMG-IV): sequencing the most valuable type-strain genomes for metagenomic binning, comparative biology and taxonomic classification.</title>
        <authorList>
            <person name="Goeker M."/>
        </authorList>
    </citation>
    <scope>NUCLEOTIDE SEQUENCE [LARGE SCALE GENOMIC DNA]</scope>
    <source>
        <strain evidence="8 9">DSM 103426</strain>
    </source>
</reference>